<dbReference type="Proteomes" id="UP000800040">
    <property type="component" value="Unassembled WGS sequence"/>
</dbReference>
<dbReference type="AlphaFoldDB" id="A0A6A5KLC8"/>
<feature type="compositionally biased region" description="Acidic residues" evidence="1">
    <location>
        <begin position="363"/>
        <end position="373"/>
    </location>
</feature>
<feature type="compositionally biased region" description="Low complexity" evidence="1">
    <location>
        <begin position="20"/>
        <end position="31"/>
    </location>
</feature>
<dbReference type="OrthoDB" id="3794105at2759"/>
<accession>A0A6A5KLC8</accession>
<evidence type="ECO:0000256" key="1">
    <source>
        <dbReference type="SAM" id="MobiDB-lite"/>
    </source>
</evidence>
<gene>
    <name evidence="2" type="ORF">BDW02DRAFT_614377</name>
</gene>
<organism evidence="2 3">
    <name type="scientific">Decorospora gaudefroyi</name>
    <dbReference type="NCBI Taxonomy" id="184978"/>
    <lineage>
        <taxon>Eukaryota</taxon>
        <taxon>Fungi</taxon>
        <taxon>Dikarya</taxon>
        <taxon>Ascomycota</taxon>
        <taxon>Pezizomycotina</taxon>
        <taxon>Dothideomycetes</taxon>
        <taxon>Pleosporomycetidae</taxon>
        <taxon>Pleosporales</taxon>
        <taxon>Pleosporineae</taxon>
        <taxon>Pleosporaceae</taxon>
        <taxon>Decorospora</taxon>
    </lineage>
</organism>
<feature type="region of interest" description="Disordered" evidence="1">
    <location>
        <begin position="13"/>
        <end position="39"/>
    </location>
</feature>
<sequence length="391" mass="43005">MLNFLKMALGPRPTLDRRSSSSSALSNGSGLDIRVGKPPHARPLNISRSALKACPVLRARLGQGSTIMNADPVVFEIILDYLDSSGFLEMVRPNSQNPLEYLIGGSDMMLKLAKAWHIADMLDLMHLQNKLVDTYRILYLKLLNSRIRMPLDREPFTYLRNHMGTHTKLEKFLIDIYAGLARYDGNFSVEELDDLPNDIAQSLKQRRAQLVVQGNFDDRIAIGDACFKVSKSDETRRTSLHVTPPPPLRSTSNGSLRPQSGYTVSTVCSMHSPPLSPPTTPISSTSMGYIGGHRVRLSLSGITSISGQPDVLVSPSALPAVWSTFGTAMRPARTRSTSTTTLLQSRAPFMDRAALASARQLDTDADGDSSDDETSQRSGRKYQSALDIQEQ</sequence>
<name>A0A6A5KLC8_9PLEO</name>
<evidence type="ECO:0000313" key="3">
    <source>
        <dbReference type="Proteomes" id="UP000800040"/>
    </source>
</evidence>
<proteinExistence type="predicted"/>
<feature type="region of interest" description="Disordered" evidence="1">
    <location>
        <begin position="234"/>
        <end position="259"/>
    </location>
</feature>
<reference evidence="2" key="1">
    <citation type="submission" date="2020-01" db="EMBL/GenBank/DDBJ databases">
        <authorList>
            <consortium name="DOE Joint Genome Institute"/>
            <person name="Haridas S."/>
            <person name="Albert R."/>
            <person name="Binder M."/>
            <person name="Bloem J."/>
            <person name="Labutti K."/>
            <person name="Salamov A."/>
            <person name="Andreopoulos B."/>
            <person name="Baker S.E."/>
            <person name="Barry K."/>
            <person name="Bills G."/>
            <person name="Bluhm B.H."/>
            <person name="Cannon C."/>
            <person name="Castanera R."/>
            <person name="Culley D.E."/>
            <person name="Daum C."/>
            <person name="Ezra D."/>
            <person name="Gonzalez J.B."/>
            <person name="Henrissat B."/>
            <person name="Kuo A."/>
            <person name="Liang C."/>
            <person name="Lipzen A."/>
            <person name="Lutzoni F."/>
            <person name="Magnuson J."/>
            <person name="Mondo S."/>
            <person name="Nolan M."/>
            <person name="Ohm R."/>
            <person name="Pangilinan J."/>
            <person name="Park H.-J."/>
            <person name="Ramirez L."/>
            <person name="Alfaro M."/>
            <person name="Sun H."/>
            <person name="Tritt A."/>
            <person name="Yoshinaga Y."/>
            <person name="Zwiers L.-H."/>
            <person name="Turgeon B.G."/>
            <person name="Goodwin S.B."/>
            <person name="Spatafora J.W."/>
            <person name="Crous P.W."/>
            <person name="Grigoriev I.V."/>
        </authorList>
    </citation>
    <scope>NUCLEOTIDE SEQUENCE</scope>
    <source>
        <strain evidence="2">P77</strain>
    </source>
</reference>
<keyword evidence="3" id="KW-1185">Reference proteome</keyword>
<protein>
    <recommendedName>
        <fullName evidence="4">BTB domain-containing protein</fullName>
    </recommendedName>
</protein>
<dbReference type="EMBL" id="ML975269">
    <property type="protein sequence ID" value="KAF1836737.1"/>
    <property type="molecule type" value="Genomic_DNA"/>
</dbReference>
<evidence type="ECO:0008006" key="4">
    <source>
        <dbReference type="Google" id="ProtNLM"/>
    </source>
</evidence>
<evidence type="ECO:0000313" key="2">
    <source>
        <dbReference type="EMBL" id="KAF1836737.1"/>
    </source>
</evidence>
<feature type="region of interest" description="Disordered" evidence="1">
    <location>
        <begin position="357"/>
        <end position="391"/>
    </location>
</feature>
<feature type="compositionally biased region" description="Polar residues" evidence="1">
    <location>
        <begin position="249"/>
        <end position="259"/>
    </location>
</feature>